<proteinExistence type="predicted"/>
<accession>A0A6M2E1G9</accession>
<organism evidence="2">
    <name type="scientific">Xenopsylla cheopis</name>
    <name type="common">Oriental rat flea</name>
    <name type="synonym">Pulex cheopis</name>
    <dbReference type="NCBI Taxonomy" id="163159"/>
    <lineage>
        <taxon>Eukaryota</taxon>
        <taxon>Metazoa</taxon>
        <taxon>Ecdysozoa</taxon>
        <taxon>Arthropoda</taxon>
        <taxon>Hexapoda</taxon>
        <taxon>Insecta</taxon>
        <taxon>Pterygota</taxon>
        <taxon>Neoptera</taxon>
        <taxon>Endopterygota</taxon>
        <taxon>Siphonaptera</taxon>
        <taxon>Pulicidae</taxon>
        <taxon>Xenopsyllinae</taxon>
        <taxon>Xenopsylla</taxon>
    </lineage>
</organism>
<name>A0A6M2E1G9_XENCH</name>
<evidence type="ECO:0000256" key="1">
    <source>
        <dbReference type="SAM" id="Phobius"/>
    </source>
</evidence>
<evidence type="ECO:0000313" key="2">
    <source>
        <dbReference type="EMBL" id="NOV51228.1"/>
    </source>
</evidence>
<reference evidence="2" key="1">
    <citation type="submission" date="2020-03" db="EMBL/GenBank/DDBJ databases">
        <title>Transcriptomic Profiling of the Digestive Tract of the Rat Flea, Xenopsylla cheopis, Following Blood Feeding and Infection with Yersinia pestis.</title>
        <authorList>
            <person name="Bland D.M."/>
            <person name="Martens C.A."/>
            <person name="Virtaneva K."/>
            <person name="Kanakabandi K."/>
            <person name="Long D."/>
            <person name="Rosenke R."/>
            <person name="Saturday G.A."/>
            <person name="Hoyt F.H."/>
            <person name="Bruno D.P."/>
            <person name="Ribeiro J.M.C."/>
            <person name="Hinnebusch J."/>
        </authorList>
    </citation>
    <scope>NUCLEOTIDE SEQUENCE</scope>
</reference>
<feature type="transmembrane region" description="Helical" evidence="1">
    <location>
        <begin position="14"/>
        <end position="35"/>
    </location>
</feature>
<keyword evidence="1" id="KW-0812">Transmembrane</keyword>
<keyword evidence="1" id="KW-1133">Transmembrane helix</keyword>
<keyword evidence="1" id="KW-0472">Membrane</keyword>
<dbReference type="AlphaFoldDB" id="A0A6M2E1G9"/>
<sequence>MNLKLALLEEIGNILLYSLALVPIVLIIFPVIDALNRAFANGGLKMLTVRGKAGLMMQLKAKKSAQLHVMNVIIVLPVWMKRDDVCGVKQHSNVLVFQFIQVNISLVYVGNG</sequence>
<dbReference type="EMBL" id="GIIL01007502">
    <property type="protein sequence ID" value="NOV51228.1"/>
    <property type="molecule type" value="Transcribed_RNA"/>
</dbReference>
<protein>
    <submittedName>
        <fullName evidence="2">Putative product</fullName>
    </submittedName>
</protein>